<sequence length="208" mass="23228">MPKRRRTEKSAQPVESTVHSKTEIRKRPTKLPQFHPIDASEDVPQALPNDAENEASNDTNGVSYPMGIQYIAPQLEQKVKRLIETHTERRQAVHDDARARRQAIHDRLAKLRGSLPFFRALRLDSDRLLETLALAPVTRVAPGTMVSLPTIPPGLPHYGEVSTFLARYPHETMQQRVGELAEEVGEAAWEAMGAHIALARWVAGHTSG</sequence>
<keyword evidence="3" id="KW-1185">Reference proteome</keyword>
<dbReference type="EMBL" id="JAHDYR010000003">
    <property type="protein sequence ID" value="KAG9397258.1"/>
    <property type="molecule type" value="Genomic_DNA"/>
</dbReference>
<dbReference type="Proteomes" id="UP000717585">
    <property type="component" value="Unassembled WGS sequence"/>
</dbReference>
<evidence type="ECO:0000256" key="1">
    <source>
        <dbReference type="SAM" id="MobiDB-lite"/>
    </source>
</evidence>
<name>A0A8J6AYM0_9EUKA</name>
<evidence type="ECO:0000313" key="2">
    <source>
        <dbReference type="EMBL" id="KAG9397258.1"/>
    </source>
</evidence>
<feature type="region of interest" description="Disordered" evidence="1">
    <location>
        <begin position="1"/>
        <end position="61"/>
    </location>
</feature>
<gene>
    <name evidence="2" type="ORF">J8273_1173</name>
</gene>
<reference evidence="2" key="1">
    <citation type="submission" date="2021-05" db="EMBL/GenBank/DDBJ databases">
        <title>A free-living protist that lacks canonical eukaryotic 1 DNA replication and segregation systems.</title>
        <authorList>
            <person name="Salas-Leiva D.E."/>
            <person name="Tromer E.C."/>
            <person name="Curtis B.A."/>
            <person name="Jerlstrom-Hultqvist J."/>
            <person name="Kolisko M."/>
            <person name="Yi Z."/>
            <person name="Salas-Leiva J.S."/>
            <person name="Gallot-Lavallee L."/>
            <person name="Kops G.J.P.L."/>
            <person name="Archibald J.M."/>
            <person name="Simpson A.G.B."/>
            <person name="Roger A.J."/>
        </authorList>
    </citation>
    <scope>NUCLEOTIDE SEQUENCE</scope>
    <source>
        <strain evidence="2">BICM</strain>
    </source>
</reference>
<protein>
    <submittedName>
        <fullName evidence="2">Uncharacterized protein</fullName>
    </submittedName>
</protein>
<accession>A0A8J6AYM0</accession>
<organism evidence="2 3">
    <name type="scientific">Carpediemonas membranifera</name>
    <dbReference type="NCBI Taxonomy" id="201153"/>
    <lineage>
        <taxon>Eukaryota</taxon>
        <taxon>Metamonada</taxon>
        <taxon>Carpediemonas-like organisms</taxon>
        <taxon>Carpediemonas</taxon>
    </lineage>
</organism>
<proteinExistence type="predicted"/>
<dbReference type="AlphaFoldDB" id="A0A8J6AYM0"/>
<evidence type="ECO:0000313" key="3">
    <source>
        <dbReference type="Proteomes" id="UP000717585"/>
    </source>
</evidence>
<comment type="caution">
    <text evidence="2">The sequence shown here is derived from an EMBL/GenBank/DDBJ whole genome shotgun (WGS) entry which is preliminary data.</text>
</comment>